<evidence type="ECO:0000256" key="3">
    <source>
        <dbReference type="ARBA" id="ARBA00022833"/>
    </source>
</evidence>
<dbReference type="OrthoDB" id="9049620at2759"/>
<organism evidence="6 8">
    <name type="scientific">Didymodactylos carnosus</name>
    <dbReference type="NCBI Taxonomy" id="1234261"/>
    <lineage>
        <taxon>Eukaryota</taxon>
        <taxon>Metazoa</taxon>
        <taxon>Spiralia</taxon>
        <taxon>Gnathifera</taxon>
        <taxon>Rotifera</taxon>
        <taxon>Eurotatoria</taxon>
        <taxon>Bdelloidea</taxon>
        <taxon>Philodinida</taxon>
        <taxon>Philodinidae</taxon>
        <taxon>Didymodactylos</taxon>
    </lineage>
</organism>
<keyword evidence="3" id="KW-0862">Zinc</keyword>
<dbReference type="EMBL" id="CAJNOQ010005903">
    <property type="protein sequence ID" value="CAF1115845.1"/>
    <property type="molecule type" value="Genomic_DNA"/>
</dbReference>
<dbReference type="AlphaFoldDB" id="A0A814Q640"/>
<evidence type="ECO:0000256" key="2">
    <source>
        <dbReference type="ARBA" id="ARBA00022771"/>
    </source>
</evidence>
<dbReference type="InterPro" id="IPR017907">
    <property type="entry name" value="Znf_RING_CS"/>
</dbReference>
<dbReference type="Proteomes" id="UP000681722">
    <property type="component" value="Unassembled WGS sequence"/>
</dbReference>
<keyword evidence="8" id="KW-1185">Reference proteome</keyword>
<sequence>MANSQIVAVRQSISSTEEGGIDRDRIVDGHLVPDEYFCPICRCLLWNPRSCASCQHLFCQKCIRAWLENENSDNKCPFRCEPYEDRRCPPYFHSLLARLNIQCQNCPFGCTRVLPYNSLEQHENFECEYFTQRCSECEQLVLLTKFNEHREISGLCVPRPIKCTICGGYIEKPLFRDHFHGCYQLKFNALFEQTNRLQVLQTSSNDQITLLLNRQALIQTMMDTDNLFEQQRQMSRLPTNLAGVDAVRRAREQGCARRFYASAIQATTTV</sequence>
<dbReference type="InterPro" id="IPR001841">
    <property type="entry name" value="Znf_RING"/>
</dbReference>
<dbReference type="PROSITE" id="PS00518">
    <property type="entry name" value="ZF_RING_1"/>
    <property type="match status" value="1"/>
</dbReference>
<dbReference type="Gene3D" id="3.30.40.10">
    <property type="entry name" value="Zinc/RING finger domain, C3HC4 (zinc finger)"/>
    <property type="match status" value="2"/>
</dbReference>
<dbReference type="GO" id="GO:0008270">
    <property type="term" value="F:zinc ion binding"/>
    <property type="evidence" value="ECO:0007669"/>
    <property type="project" value="UniProtKB-KW"/>
</dbReference>
<feature type="domain" description="RING-type" evidence="5">
    <location>
        <begin position="38"/>
        <end position="77"/>
    </location>
</feature>
<dbReference type="SUPFAM" id="SSF57850">
    <property type="entry name" value="RING/U-box"/>
    <property type="match status" value="1"/>
</dbReference>
<protein>
    <recommendedName>
        <fullName evidence="5">RING-type domain-containing protein</fullName>
    </recommendedName>
</protein>
<reference evidence="6" key="1">
    <citation type="submission" date="2021-02" db="EMBL/GenBank/DDBJ databases">
        <authorList>
            <person name="Nowell W R."/>
        </authorList>
    </citation>
    <scope>NUCLEOTIDE SEQUENCE</scope>
</reference>
<evidence type="ECO:0000313" key="6">
    <source>
        <dbReference type="EMBL" id="CAF1115845.1"/>
    </source>
</evidence>
<comment type="caution">
    <text evidence="6">The sequence shown here is derived from an EMBL/GenBank/DDBJ whole genome shotgun (WGS) entry which is preliminary data.</text>
</comment>
<dbReference type="PROSITE" id="PS50089">
    <property type="entry name" value="ZF_RING_2"/>
    <property type="match status" value="1"/>
</dbReference>
<dbReference type="EMBL" id="CAJOBC010005903">
    <property type="protein sequence ID" value="CAF3879736.1"/>
    <property type="molecule type" value="Genomic_DNA"/>
</dbReference>
<dbReference type="SUPFAM" id="SSF49599">
    <property type="entry name" value="TRAF domain-like"/>
    <property type="match status" value="1"/>
</dbReference>
<proteinExistence type="predicted"/>
<keyword evidence="2 4" id="KW-0863">Zinc-finger</keyword>
<evidence type="ECO:0000313" key="8">
    <source>
        <dbReference type="Proteomes" id="UP000663829"/>
    </source>
</evidence>
<name>A0A814Q640_9BILA</name>
<dbReference type="InterPro" id="IPR013083">
    <property type="entry name" value="Znf_RING/FYVE/PHD"/>
</dbReference>
<evidence type="ECO:0000259" key="5">
    <source>
        <dbReference type="PROSITE" id="PS50089"/>
    </source>
</evidence>
<dbReference type="PANTHER" id="PTHR10131:SF94">
    <property type="entry name" value="TNF RECEPTOR-ASSOCIATED FACTOR 4"/>
    <property type="match status" value="1"/>
</dbReference>
<evidence type="ECO:0000256" key="1">
    <source>
        <dbReference type="ARBA" id="ARBA00022723"/>
    </source>
</evidence>
<dbReference type="Proteomes" id="UP000663829">
    <property type="component" value="Unassembled WGS sequence"/>
</dbReference>
<dbReference type="PANTHER" id="PTHR10131">
    <property type="entry name" value="TNF RECEPTOR ASSOCIATED FACTOR"/>
    <property type="match status" value="1"/>
</dbReference>
<keyword evidence="1" id="KW-0479">Metal-binding</keyword>
<gene>
    <name evidence="6" type="ORF">GPM918_LOCUS19451</name>
    <name evidence="7" type="ORF">SRO942_LOCUS19448</name>
</gene>
<evidence type="ECO:0000256" key="4">
    <source>
        <dbReference type="PROSITE-ProRule" id="PRU00175"/>
    </source>
</evidence>
<accession>A0A814Q640</accession>
<dbReference type="Pfam" id="PF13923">
    <property type="entry name" value="zf-C3HC4_2"/>
    <property type="match status" value="1"/>
</dbReference>
<evidence type="ECO:0000313" key="7">
    <source>
        <dbReference type="EMBL" id="CAF3879736.1"/>
    </source>
</evidence>